<reference evidence="4" key="1">
    <citation type="submission" date="2015-01" db="EMBL/GenBank/DDBJ databases">
        <authorList>
            <person name="Durling Mikael"/>
        </authorList>
    </citation>
    <scope>NUCLEOTIDE SEQUENCE</scope>
</reference>
<name>A0A0B7JN94_BIOOC</name>
<accession>A0A0B7JN94</accession>
<dbReference type="InterPro" id="IPR007219">
    <property type="entry name" value="XnlR_reg_dom"/>
</dbReference>
<feature type="compositionally biased region" description="Polar residues" evidence="2">
    <location>
        <begin position="237"/>
        <end position="247"/>
    </location>
</feature>
<feature type="compositionally biased region" description="Pro residues" evidence="2">
    <location>
        <begin position="682"/>
        <end position="691"/>
    </location>
</feature>
<feature type="region of interest" description="Disordered" evidence="2">
    <location>
        <begin position="525"/>
        <end position="572"/>
    </location>
</feature>
<evidence type="ECO:0000259" key="3">
    <source>
        <dbReference type="Pfam" id="PF04082"/>
    </source>
</evidence>
<feature type="region of interest" description="Disordered" evidence="2">
    <location>
        <begin position="1865"/>
        <end position="1889"/>
    </location>
</feature>
<evidence type="ECO:0000256" key="1">
    <source>
        <dbReference type="ARBA" id="ARBA00023242"/>
    </source>
</evidence>
<dbReference type="GO" id="GO:0008270">
    <property type="term" value="F:zinc ion binding"/>
    <property type="evidence" value="ECO:0007669"/>
    <property type="project" value="InterPro"/>
</dbReference>
<feature type="region of interest" description="Disordered" evidence="2">
    <location>
        <begin position="471"/>
        <end position="492"/>
    </location>
</feature>
<keyword evidence="1" id="KW-0539">Nucleus</keyword>
<gene>
    <name evidence="4" type="ORF">BN869_000002498_1</name>
</gene>
<dbReference type="PANTHER" id="PTHR47431">
    <property type="entry name" value="ZN(II)2CYS6 TRANSCRIPTION FACTOR (EUROFUNG)-RELATED"/>
    <property type="match status" value="1"/>
</dbReference>
<evidence type="ECO:0000256" key="2">
    <source>
        <dbReference type="SAM" id="MobiDB-lite"/>
    </source>
</evidence>
<feature type="region of interest" description="Disordered" evidence="2">
    <location>
        <begin position="676"/>
        <end position="737"/>
    </location>
</feature>
<dbReference type="CDD" id="cd12148">
    <property type="entry name" value="fungal_TF_MHR"/>
    <property type="match status" value="1"/>
</dbReference>
<feature type="region of interest" description="Disordered" evidence="2">
    <location>
        <begin position="303"/>
        <end position="323"/>
    </location>
</feature>
<feature type="compositionally biased region" description="Polar residues" evidence="2">
    <location>
        <begin position="173"/>
        <end position="191"/>
    </location>
</feature>
<feature type="compositionally biased region" description="Pro residues" evidence="2">
    <location>
        <begin position="13"/>
        <end position="34"/>
    </location>
</feature>
<sequence>MDPYQQTSDYAPPTGPPPGAPPQGIVPPSGPPPGSFQGQPSVPMGYGQAPIQGVGGRGRAPSYSSAIVDEANRKWGAPPVRRKPIGVPAQLPQQQQQQQPSQMGMQPTPVTRTSTSSSLRGMMNTLKSKAQVEARALAKTVKQYQNEHSHGAQSQNYGGQYQQAYGAAPDGSQYASPGGQTYQYSPGAQPSTPQAQFQAPLQQPTAQTYQYQYPSAVQSPVTQPTGPSIPGGYAYGGSSQPLQSNPATPLNPIGAYYSSTVDVQSQPYAATPASQYQYNLPGASTFQSQYPVADAGASAYTYPQTGSAAPGQPPLTDPNLNVASSPPVANFSYESQYPNTGAAVPISQGLQSTPDGGYMLPGTDAALPGLQPSVPETGYRYPGTAAVLSGPQTGENPLATTNVIAQDQQQQQQQPLEHTSVDIQPSHIPAPSDGVTQVNSRIESALQEGNVTVTSDTPVVAPKPSTRIHAALLDPSPADSPESPPSVPQSNSRIEAFQEPIYAPGPITAAAESQPDARINAALQEEQKPTSDPITAPPTALENGSTVGEQPPTLPPPQTQETVGTLGPSIPAAPATFSIMPLGVEEVKPLQATQSFPPATGDQTLITSQRNPEPVQHHAYPATAGPEPLDFHVPATVPGLSPFEHFSPAPPVVEQNPMPNLNAPVLPPPVVSQTIQNYGLPNSPPGPPPGALPSQDFNAPAMPPPPGIGQASVYEFQPPAQVPPPGPPAETQSGISSSDDISYVINGMGKLSVVRGTAVEPFRDFHSAAYTKDRTWIEDLPRRQPLQLSENGEPNEAVWFCPGNTHDNGYVATWFYLPSAPDFLICTCCYARYLKNTNLASSFEKKKTHGARCRFYVPRITSVLVPQCVQTGSVEPLAEYMAKRIVIKDCALKKGFNGSDGIKVWVIERETNDVMKNFIACQACYEDRVLASNYAGEFIPRQEKYPEPQAASSTWYCDLNAFSYSRRSFDIYSRNNAPFMDWVTKATKLFQLPECEADQGVEASSREWVRPKDSVETMVICEKCYFNELCWTALEDAFEYIPIEKPARGSERMDYIFGIRETPATSWTCDARVSQIENVIAGALLRQDAAVFSRCARTVMSSPKCVSQGIANGTWYTPKGGPSNYMMCAACFAGFCDAFLECGHMFELSPLSGSSDTIVCSFNSASPRRYQFLFSMYQAAQEGVWSIATDTIRNYINIPECPRNNHDCYQEVIKDLRKGLPFELEDQLVEEERMCSMYSPRMREKFSMAVEKGDSTELVEYSRVRIQVWTQTIPQIKMLRQMQEMQMMSAMSAGMAGLMYQGAGAIQSIGGTTDGYLHGNSSVGWHDTENGATAGQKFNEMSSGMSAANSGGTWGQIFMLQAQWERCVETSKECDYTESRRGGLDRAALAERRRKLTTAETGYPPSPPRSTGLQQDHNGLDLSEDVDIGIEWVSDITPPLSVDYSLPNPGTLDPLVDSYYKNFHKFHPVAPPRKHLIRLCQDMVRANQLNPLIQVLRFIGHIYSYREWSTPLRSSLEASFTQVLDKDPILVLCRLLYSIPLFWFGYNAEAKQQMDMASALALELGMYQQGFAPHHGNGDPVLSEMWRRTWWLLYVVDCSYAGTLGTRIFAFQHVKHTTDLPCEDHEYESGDIPEPRTLEEFDSREFSFEETVFSSFAYLIGAVRCGISAMTSLPKFVTKEDSEQLIQKFDSTADAWLLLLPKSKQVVMSKSGEIDELMFQAHLILHVATIGLHRPLSDLKFNAVEDISSCAREPPPDTPTPDLVNVHTVRILRAVEAQIRLLALPVRPFHHSPFTTCTVSEGTLALLSACNYLLKGRDLEVARDQIRLQIGCLKALAELWPRTARNVKEIQIIARHVLKLEYKNDGTSSESSSSNQGSSLLRGSTGVCDQDGPPSGNIFVDGDLMDGACGWYGTLGPDGGISNWWMNE</sequence>
<feature type="domain" description="Xylanolytic transcriptional activator regulatory" evidence="3">
    <location>
        <begin position="1534"/>
        <end position="1649"/>
    </location>
</feature>
<feature type="region of interest" description="Disordered" evidence="2">
    <location>
        <begin position="1"/>
        <end position="118"/>
    </location>
</feature>
<dbReference type="GO" id="GO:0006351">
    <property type="term" value="P:DNA-templated transcription"/>
    <property type="evidence" value="ECO:0007669"/>
    <property type="project" value="InterPro"/>
</dbReference>
<dbReference type="PANTHER" id="PTHR47431:SF4">
    <property type="entry name" value="ZN(II)2CYS6 TRANSCRIPTION FACTOR (EUROFUNG)"/>
    <property type="match status" value="1"/>
</dbReference>
<dbReference type="Pfam" id="PF04082">
    <property type="entry name" value="Fungal_trans"/>
    <property type="match status" value="1"/>
</dbReference>
<feature type="compositionally biased region" description="Polar residues" evidence="2">
    <location>
        <begin position="215"/>
        <end position="226"/>
    </location>
</feature>
<feature type="compositionally biased region" description="Low complexity" evidence="2">
    <location>
        <begin position="192"/>
        <end position="213"/>
    </location>
</feature>
<proteinExistence type="predicted"/>
<evidence type="ECO:0000313" key="4">
    <source>
        <dbReference type="EMBL" id="CEO46443.1"/>
    </source>
</evidence>
<feature type="compositionally biased region" description="Low complexity" evidence="2">
    <location>
        <begin position="88"/>
        <end position="118"/>
    </location>
</feature>
<protein>
    <recommendedName>
        <fullName evidence="3">Xylanolytic transcriptional activator regulatory domain-containing protein</fullName>
    </recommendedName>
</protein>
<dbReference type="EMBL" id="CDPU01000005">
    <property type="protein sequence ID" value="CEO46443.1"/>
    <property type="molecule type" value="Genomic_DNA"/>
</dbReference>
<organism evidence="4">
    <name type="scientific">Bionectria ochroleuca</name>
    <name type="common">Gliocladium roseum</name>
    <dbReference type="NCBI Taxonomy" id="29856"/>
    <lineage>
        <taxon>Eukaryota</taxon>
        <taxon>Fungi</taxon>
        <taxon>Dikarya</taxon>
        <taxon>Ascomycota</taxon>
        <taxon>Pezizomycotina</taxon>
        <taxon>Sordariomycetes</taxon>
        <taxon>Hypocreomycetidae</taxon>
        <taxon>Hypocreales</taxon>
        <taxon>Bionectriaceae</taxon>
        <taxon>Clonostachys</taxon>
    </lineage>
</organism>
<dbReference type="GO" id="GO:0003677">
    <property type="term" value="F:DNA binding"/>
    <property type="evidence" value="ECO:0007669"/>
    <property type="project" value="InterPro"/>
</dbReference>
<feature type="compositionally biased region" description="Low complexity" evidence="2">
    <location>
        <begin position="1868"/>
        <end position="1884"/>
    </location>
</feature>
<feature type="region of interest" description="Disordered" evidence="2">
    <location>
        <begin position="162"/>
        <end position="247"/>
    </location>
</feature>